<protein>
    <recommendedName>
        <fullName evidence="2">histone acetyltransferase</fullName>
        <ecNumber evidence="2">2.3.1.48</ecNumber>
    </recommendedName>
</protein>
<feature type="compositionally biased region" description="Low complexity" evidence="9">
    <location>
        <begin position="218"/>
        <end position="231"/>
    </location>
</feature>
<gene>
    <name evidence="11" type="ORF">KIL84_018907</name>
</gene>
<evidence type="ECO:0000256" key="7">
    <source>
        <dbReference type="ARBA" id="ARBA00023242"/>
    </source>
</evidence>
<dbReference type="GO" id="GO:0045944">
    <property type="term" value="P:positive regulation of transcription by RNA polymerase II"/>
    <property type="evidence" value="ECO:0007669"/>
    <property type="project" value="TreeGrafter"/>
</dbReference>
<feature type="region of interest" description="Disordered" evidence="9">
    <location>
        <begin position="218"/>
        <end position="237"/>
    </location>
</feature>
<feature type="domain" description="KIX" evidence="10">
    <location>
        <begin position="129"/>
        <end position="208"/>
    </location>
</feature>
<dbReference type="AlphaFoldDB" id="A0A9D3XVL1"/>
<sequence length="237" mass="25883">MGFVACLAGLADQRVGRGFRSEGSYTANLIVASSTNGLLKPAMVLPGSDLGRVSCDNKRSTPVAGLLFRTTPNPNTLRVNAGVEVPRPSLPPDSVFPLGINFDNPVMGEMAAVANLGPLPRAPQSSSTDRNNQWQESVSLAQREHVVRRIVQMIYPNPDPAVLGDERMERLVSFARRVEGESYDQANSREEYHHLLTEKIHEIHRHIQEVQENRLLGQQGLGVPPAPQQQGPGMGQP</sequence>
<dbReference type="Gene3D" id="1.10.246.20">
    <property type="entry name" value="Coactivator CBP, KIX domain"/>
    <property type="match status" value="1"/>
</dbReference>
<evidence type="ECO:0000256" key="6">
    <source>
        <dbReference type="ARBA" id="ARBA00023163"/>
    </source>
</evidence>
<keyword evidence="5" id="KW-0805">Transcription regulation</keyword>
<dbReference type="GO" id="GO:0005654">
    <property type="term" value="C:nucleoplasm"/>
    <property type="evidence" value="ECO:0007669"/>
    <property type="project" value="UniProtKB-ARBA"/>
</dbReference>
<evidence type="ECO:0000256" key="3">
    <source>
        <dbReference type="ARBA" id="ARBA00022679"/>
    </source>
</evidence>
<evidence type="ECO:0000256" key="4">
    <source>
        <dbReference type="ARBA" id="ARBA00022853"/>
    </source>
</evidence>
<dbReference type="PANTHER" id="PTHR13808">
    <property type="entry name" value="CBP/P300-RELATED"/>
    <property type="match status" value="1"/>
</dbReference>
<comment type="caution">
    <text evidence="11">The sequence shown here is derived from an EMBL/GenBank/DDBJ whole genome shotgun (WGS) entry which is preliminary data.</text>
</comment>
<dbReference type="GO" id="GO:0031490">
    <property type="term" value="F:chromatin DNA binding"/>
    <property type="evidence" value="ECO:0007669"/>
    <property type="project" value="TreeGrafter"/>
</dbReference>
<comment type="subcellular location">
    <subcellularLocation>
        <location evidence="1">Nucleus</location>
    </subcellularLocation>
</comment>
<accession>A0A9D3XVL1</accession>
<evidence type="ECO:0000256" key="9">
    <source>
        <dbReference type="SAM" id="MobiDB-lite"/>
    </source>
</evidence>
<evidence type="ECO:0000256" key="5">
    <source>
        <dbReference type="ARBA" id="ARBA00023015"/>
    </source>
</evidence>
<evidence type="ECO:0000259" key="10">
    <source>
        <dbReference type="PROSITE" id="PS50952"/>
    </source>
</evidence>
<dbReference type="InterPro" id="IPR003101">
    <property type="entry name" value="KIX_dom"/>
</dbReference>
<evidence type="ECO:0000313" key="11">
    <source>
        <dbReference type="EMBL" id="KAH1186158.1"/>
    </source>
</evidence>
<dbReference type="EC" id="2.3.1.48" evidence="2"/>
<keyword evidence="3" id="KW-0808">Transferase</keyword>
<proteinExistence type="predicted"/>
<dbReference type="PROSITE" id="PS50952">
    <property type="entry name" value="KIX"/>
    <property type="match status" value="1"/>
</dbReference>
<keyword evidence="6" id="KW-0804">Transcription</keyword>
<dbReference type="InterPro" id="IPR036529">
    <property type="entry name" value="KIX_dom_sf"/>
</dbReference>
<evidence type="ECO:0000256" key="8">
    <source>
        <dbReference type="ARBA" id="ARBA00048017"/>
    </source>
</evidence>
<dbReference type="GO" id="GO:0003713">
    <property type="term" value="F:transcription coactivator activity"/>
    <property type="evidence" value="ECO:0007669"/>
    <property type="project" value="TreeGrafter"/>
</dbReference>
<dbReference type="Proteomes" id="UP000827986">
    <property type="component" value="Unassembled WGS sequence"/>
</dbReference>
<dbReference type="GO" id="GO:0004402">
    <property type="term" value="F:histone acetyltransferase activity"/>
    <property type="evidence" value="ECO:0007669"/>
    <property type="project" value="InterPro"/>
</dbReference>
<dbReference type="PANTHER" id="PTHR13808:SF1">
    <property type="entry name" value="HISTONE ACETYLTRANSFERASE"/>
    <property type="match status" value="1"/>
</dbReference>
<organism evidence="11 12">
    <name type="scientific">Mauremys mutica</name>
    <name type="common">yellowpond turtle</name>
    <dbReference type="NCBI Taxonomy" id="74926"/>
    <lineage>
        <taxon>Eukaryota</taxon>
        <taxon>Metazoa</taxon>
        <taxon>Chordata</taxon>
        <taxon>Craniata</taxon>
        <taxon>Vertebrata</taxon>
        <taxon>Euteleostomi</taxon>
        <taxon>Archelosauria</taxon>
        <taxon>Testudinata</taxon>
        <taxon>Testudines</taxon>
        <taxon>Cryptodira</taxon>
        <taxon>Durocryptodira</taxon>
        <taxon>Testudinoidea</taxon>
        <taxon>Geoemydidae</taxon>
        <taxon>Geoemydinae</taxon>
        <taxon>Mauremys</taxon>
    </lineage>
</organism>
<dbReference type="GO" id="GO:0005667">
    <property type="term" value="C:transcription regulator complex"/>
    <property type="evidence" value="ECO:0007669"/>
    <property type="project" value="TreeGrafter"/>
</dbReference>
<evidence type="ECO:0000256" key="2">
    <source>
        <dbReference type="ARBA" id="ARBA00013184"/>
    </source>
</evidence>
<reference evidence="11" key="1">
    <citation type="submission" date="2021-09" db="EMBL/GenBank/DDBJ databases">
        <title>The genome of Mauremys mutica provides insights into the evolution of semi-aquatic lifestyle.</title>
        <authorList>
            <person name="Gong S."/>
            <person name="Gao Y."/>
        </authorList>
    </citation>
    <scope>NUCLEOTIDE SEQUENCE</scope>
    <source>
        <strain evidence="11">MM-2020</strain>
        <tissue evidence="11">Muscle</tissue>
    </source>
</reference>
<name>A0A9D3XVL1_9SAUR</name>
<dbReference type="EMBL" id="JAHDVG010000463">
    <property type="protein sequence ID" value="KAH1186158.1"/>
    <property type="molecule type" value="Genomic_DNA"/>
</dbReference>
<comment type="catalytic activity">
    <reaction evidence="8">
        <text>L-lysyl-[protein] + acetyl-CoA = N(6)-acetyl-L-lysyl-[protein] + CoA + H(+)</text>
        <dbReference type="Rhea" id="RHEA:45948"/>
        <dbReference type="Rhea" id="RHEA-COMP:9752"/>
        <dbReference type="Rhea" id="RHEA-COMP:10731"/>
        <dbReference type="ChEBI" id="CHEBI:15378"/>
        <dbReference type="ChEBI" id="CHEBI:29969"/>
        <dbReference type="ChEBI" id="CHEBI:57287"/>
        <dbReference type="ChEBI" id="CHEBI:57288"/>
        <dbReference type="ChEBI" id="CHEBI:61930"/>
        <dbReference type="EC" id="2.3.1.48"/>
    </reaction>
</comment>
<keyword evidence="12" id="KW-1185">Reference proteome</keyword>
<dbReference type="InterPro" id="IPR013178">
    <property type="entry name" value="Histone_AcTrfase_Rtt109/CBP"/>
</dbReference>
<keyword evidence="7" id="KW-0539">Nucleus</keyword>
<keyword evidence="4" id="KW-0156">Chromatin regulator</keyword>
<dbReference type="Pfam" id="PF02172">
    <property type="entry name" value="KIX"/>
    <property type="match status" value="1"/>
</dbReference>
<dbReference type="SUPFAM" id="SSF47040">
    <property type="entry name" value="Kix domain of CBP (creb binding protein)"/>
    <property type="match status" value="1"/>
</dbReference>
<evidence type="ECO:0000313" key="12">
    <source>
        <dbReference type="Proteomes" id="UP000827986"/>
    </source>
</evidence>
<evidence type="ECO:0000256" key="1">
    <source>
        <dbReference type="ARBA" id="ARBA00004123"/>
    </source>
</evidence>
<dbReference type="GO" id="GO:0000123">
    <property type="term" value="C:histone acetyltransferase complex"/>
    <property type="evidence" value="ECO:0007669"/>
    <property type="project" value="TreeGrafter"/>
</dbReference>